<evidence type="ECO:0000256" key="1">
    <source>
        <dbReference type="ARBA" id="ARBA00001974"/>
    </source>
</evidence>
<comment type="caution">
    <text evidence="8">The sequence shown here is derived from an EMBL/GenBank/DDBJ whole genome shotgun (WGS) entry which is preliminary data.</text>
</comment>
<dbReference type="InterPro" id="IPR036188">
    <property type="entry name" value="FAD/NAD-bd_sf"/>
</dbReference>
<dbReference type="Pfam" id="PF01266">
    <property type="entry name" value="DAO"/>
    <property type="match status" value="1"/>
</dbReference>
<organism evidence="8 9">
    <name type="scientific">Shinella yambaruensis</name>
    <dbReference type="NCBI Taxonomy" id="415996"/>
    <lineage>
        <taxon>Bacteria</taxon>
        <taxon>Pseudomonadati</taxon>
        <taxon>Pseudomonadota</taxon>
        <taxon>Alphaproteobacteria</taxon>
        <taxon>Hyphomicrobiales</taxon>
        <taxon>Rhizobiaceae</taxon>
        <taxon>Shinella</taxon>
    </lineage>
</organism>
<proteinExistence type="inferred from homology"/>
<dbReference type="InterPro" id="IPR038299">
    <property type="entry name" value="DAO_C_sf"/>
</dbReference>
<keyword evidence="4" id="KW-0274">FAD</keyword>
<comment type="similarity">
    <text evidence="2">Belongs to the FAD-dependent glycerol-3-phosphate dehydrogenase family.</text>
</comment>
<evidence type="ECO:0000256" key="5">
    <source>
        <dbReference type="ARBA" id="ARBA00023002"/>
    </source>
</evidence>
<accession>A0ABQ5ZJ87</accession>
<feature type="domain" description="FAD dependent oxidoreductase" evidence="6">
    <location>
        <begin position="6"/>
        <end position="375"/>
    </location>
</feature>
<evidence type="ECO:0000256" key="4">
    <source>
        <dbReference type="ARBA" id="ARBA00022827"/>
    </source>
</evidence>
<keyword evidence="3" id="KW-0285">Flavoprotein</keyword>
<dbReference type="Gene3D" id="1.10.8.870">
    <property type="entry name" value="Alpha-glycerophosphate oxidase, cap domain"/>
    <property type="match status" value="1"/>
</dbReference>
<dbReference type="EMBL" id="BSOP01000020">
    <property type="protein sequence ID" value="GLR51691.1"/>
    <property type="molecule type" value="Genomic_DNA"/>
</dbReference>
<name>A0ABQ5ZJ87_9HYPH</name>
<dbReference type="Gene3D" id="3.30.9.10">
    <property type="entry name" value="D-Amino Acid Oxidase, subunit A, domain 2"/>
    <property type="match status" value="1"/>
</dbReference>
<dbReference type="InterPro" id="IPR006076">
    <property type="entry name" value="FAD-dep_OxRdtase"/>
</dbReference>
<evidence type="ECO:0000256" key="3">
    <source>
        <dbReference type="ARBA" id="ARBA00022630"/>
    </source>
</evidence>
<dbReference type="SUPFAM" id="SSF51905">
    <property type="entry name" value="FAD/NAD(P)-binding domain"/>
    <property type="match status" value="1"/>
</dbReference>
<reference evidence="9" key="1">
    <citation type="journal article" date="2019" name="Int. J. Syst. Evol. Microbiol.">
        <title>The Global Catalogue of Microorganisms (GCM) 10K type strain sequencing project: providing services to taxonomists for standard genome sequencing and annotation.</title>
        <authorList>
            <consortium name="The Broad Institute Genomics Platform"/>
            <consortium name="The Broad Institute Genome Sequencing Center for Infectious Disease"/>
            <person name="Wu L."/>
            <person name="Ma J."/>
        </authorList>
    </citation>
    <scope>NUCLEOTIDE SEQUENCE [LARGE SCALE GENOMIC DNA]</scope>
    <source>
        <strain evidence="9">NBRC 102122</strain>
    </source>
</reference>
<dbReference type="PRINTS" id="PR01001">
    <property type="entry name" value="FADG3PDH"/>
</dbReference>
<dbReference type="RefSeq" id="WP_244768067.1">
    <property type="nucleotide sequence ID" value="NZ_BSOP01000020.1"/>
</dbReference>
<keyword evidence="9" id="KW-1185">Reference proteome</keyword>
<evidence type="ECO:0000256" key="2">
    <source>
        <dbReference type="ARBA" id="ARBA00007330"/>
    </source>
</evidence>
<sequence length="508" mass="54894">MTQTYDTVVVGGGIIAAAAGQHLAAAGYGTLLVERDDYGSGTSSRTSRLQHCGLGYLSAASGSIAAFLARPRSAIECFSLMRRAMRGRAEFVRTAPERVKPVTFVVPLTRENAIPRWKARLAFRLMAASDGGRVPLDLQILSAGEARAHPALQGMAGLDGIHGAMTFTEYQYCWPERIVVDTVMKARAIGMEALNHTAVTALARDGDLWRVTLTAAGGSRDVLARAVVNCAGVWVDEITALAGAPHIRRNTGEKGTNIVVRLPESLRGIGFETVTAAGAPFYLIPWGALHYAGPWDSASDGRPEGFRASEAEIAAILDQLGRLFPGFGLRREDVLYSWAGVRPRSLARDGKGPAPAVREHDLTDEGLPNLFTFTGGLLMTHRDAGRRLRRAVARRLKPSGPPRPLDTASPPVEDMDRVTQASVAHAVLNEQARTLSDILRRRLSVGWEPDLGLRHAEAAARFAAPHLGWTSEETAAQIACFIDETVTEFGLRWPSPDLACRNENVLMK</sequence>
<dbReference type="Gene3D" id="3.50.50.60">
    <property type="entry name" value="FAD/NAD(P)-binding domain"/>
    <property type="match status" value="1"/>
</dbReference>
<dbReference type="PANTHER" id="PTHR11985:SF15">
    <property type="entry name" value="GLYCEROL-3-PHOSPHATE DEHYDROGENASE, MITOCHONDRIAL"/>
    <property type="match status" value="1"/>
</dbReference>
<dbReference type="Proteomes" id="UP001156702">
    <property type="component" value="Unassembled WGS sequence"/>
</dbReference>
<evidence type="ECO:0000259" key="6">
    <source>
        <dbReference type="Pfam" id="PF01266"/>
    </source>
</evidence>
<protein>
    <submittedName>
        <fullName evidence="8">FAD-dependent oxidoreductase</fullName>
    </submittedName>
</protein>
<keyword evidence="5" id="KW-0560">Oxidoreductase</keyword>
<dbReference type="InterPro" id="IPR000447">
    <property type="entry name" value="G3P_DH_FAD-dep"/>
</dbReference>
<gene>
    <name evidence="8" type="ORF">GCM10007923_29010</name>
</gene>
<evidence type="ECO:0000313" key="8">
    <source>
        <dbReference type="EMBL" id="GLR51691.1"/>
    </source>
</evidence>
<dbReference type="PANTHER" id="PTHR11985">
    <property type="entry name" value="GLYCEROL-3-PHOSPHATE DEHYDROGENASE"/>
    <property type="match status" value="1"/>
</dbReference>
<evidence type="ECO:0000313" key="9">
    <source>
        <dbReference type="Proteomes" id="UP001156702"/>
    </source>
</evidence>
<dbReference type="Pfam" id="PF16901">
    <property type="entry name" value="DAO_C"/>
    <property type="match status" value="1"/>
</dbReference>
<dbReference type="InterPro" id="IPR031656">
    <property type="entry name" value="DAO_C"/>
</dbReference>
<feature type="domain" description="Alpha-glycerophosphate oxidase C-terminal" evidence="7">
    <location>
        <begin position="411"/>
        <end position="473"/>
    </location>
</feature>
<evidence type="ECO:0000259" key="7">
    <source>
        <dbReference type="Pfam" id="PF16901"/>
    </source>
</evidence>
<comment type="cofactor">
    <cofactor evidence="1">
        <name>FAD</name>
        <dbReference type="ChEBI" id="CHEBI:57692"/>
    </cofactor>
</comment>